<dbReference type="PANTHER" id="PTHR47958">
    <property type="entry name" value="ATP-DEPENDENT RNA HELICASE DBP3"/>
    <property type="match status" value="1"/>
</dbReference>
<dbReference type="InterPro" id="IPR001650">
    <property type="entry name" value="Helicase_C-like"/>
</dbReference>
<feature type="domain" description="Helicase C-terminal" evidence="3">
    <location>
        <begin position="1"/>
        <end position="81"/>
    </location>
</feature>
<gene>
    <name evidence="4" type="ORF">EZS28_039539</name>
</gene>
<evidence type="ECO:0000259" key="3">
    <source>
        <dbReference type="PROSITE" id="PS51194"/>
    </source>
</evidence>
<keyword evidence="2" id="KW-0472">Membrane</keyword>
<dbReference type="Proteomes" id="UP000324800">
    <property type="component" value="Unassembled WGS sequence"/>
</dbReference>
<protein>
    <submittedName>
        <fullName evidence="4">Putative DEAD-box family RNA-dependent helicase</fullName>
    </submittedName>
</protein>
<feature type="region of interest" description="Disordered" evidence="1">
    <location>
        <begin position="79"/>
        <end position="102"/>
    </location>
</feature>
<dbReference type="SUPFAM" id="SSF52540">
    <property type="entry name" value="P-loop containing nucleoside triphosphate hydrolases"/>
    <property type="match status" value="1"/>
</dbReference>
<feature type="non-terminal residue" evidence="4">
    <location>
        <position position="344"/>
    </location>
</feature>
<evidence type="ECO:0000313" key="5">
    <source>
        <dbReference type="Proteomes" id="UP000324800"/>
    </source>
</evidence>
<comment type="caution">
    <text evidence="4">The sequence shown here is derived from an EMBL/GenBank/DDBJ whole genome shotgun (WGS) entry which is preliminary data.</text>
</comment>
<keyword evidence="4" id="KW-0347">Helicase</keyword>
<dbReference type="InterPro" id="IPR027417">
    <property type="entry name" value="P-loop_NTPase"/>
</dbReference>
<dbReference type="EMBL" id="SNRW01021038">
    <property type="protein sequence ID" value="KAA6364934.1"/>
    <property type="molecule type" value="Genomic_DNA"/>
</dbReference>
<keyword evidence="2" id="KW-0812">Transmembrane</keyword>
<evidence type="ECO:0000256" key="1">
    <source>
        <dbReference type="SAM" id="MobiDB-lite"/>
    </source>
</evidence>
<feature type="transmembrane region" description="Helical" evidence="2">
    <location>
        <begin position="311"/>
        <end position="331"/>
    </location>
</feature>
<dbReference type="Gene3D" id="3.40.50.300">
    <property type="entry name" value="P-loop containing nucleotide triphosphate hydrolases"/>
    <property type="match status" value="1"/>
</dbReference>
<feature type="compositionally biased region" description="Low complexity" evidence="1">
    <location>
        <begin position="137"/>
        <end position="162"/>
    </location>
</feature>
<evidence type="ECO:0000313" key="4">
    <source>
        <dbReference type="EMBL" id="KAA6364934.1"/>
    </source>
</evidence>
<dbReference type="GO" id="GO:0004386">
    <property type="term" value="F:helicase activity"/>
    <property type="evidence" value="ECO:0007669"/>
    <property type="project" value="UniProtKB-KW"/>
</dbReference>
<name>A0A5J4U3H4_9EUKA</name>
<organism evidence="4 5">
    <name type="scientific">Streblomastix strix</name>
    <dbReference type="NCBI Taxonomy" id="222440"/>
    <lineage>
        <taxon>Eukaryota</taxon>
        <taxon>Metamonada</taxon>
        <taxon>Preaxostyla</taxon>
        <taxon>Oxymonadida</taxon>
        <taxon>Streblomastigidae</taxon>
        <taxon>Streblomastix</taxon>
    </lineage>
</organism>
<keyword evidence="4" id="KW-0547">Nucleotide-binding</keyword>
<proteinExistence type="predicted"/>
<dbReference type="OrthoDB" id="196131at2759"/>
<reference evidence="4 5" key="1">
    <citation type="submission" date="2019-03" db="EMBL/GenBank/DDBJ databases">
        <title>Single cell metagenomics reveals metabolic interactions within the superorganism composed of flagellate Streblomastix strix and complex community of Bacteroidetes bacteria on its surface.</title>
        <authorList>
            <person name="Treitli S.C."/>
            <person name="Kolisko M."/>
            <person name="Husnik F."/>
            <person name="Keeling P."/>
            <person name="Hampl V."/>
        </authorList>
    </citation>
    <scope>NUCLEOTIDE SEQUENCE [LARGE SCALE GENOMIC DNA]</scope>
    <source>
        <strain evidence="4">ST1C</strain>
    </source>
</reference>
<evidence type="ECO:0000256" key="2">
    <source>
        <dbReference type="SAM" id="Phobius"/>
    </source>
</evidence>
<dbReference type="PROSITE" id="PS51194">
    <property type="entry name" value="HELICASE_CTER"/>
    <property type="match status" value="1"/>
</dbReference>
<sequence>MYILNIQICYLDVQDIKYVINYDVPKCIEDYVHRIGRTARGTSQGTSMTFMTDDDMRLARDIVRVLEEAHQPVPDELRRGMYQNRGTGRGRGRGWGQGGGRGSAYGSGANTSFVGGSNFNSSISSNSGGYDRNYPGSYNQSTSTTSSSSSSSTTSYSQSSSSGIKSINDLKSSIKPYVNDYYSADWGDPKQGSAWSMEKAEGGMGANQTTIWNWIWILIMTMNDLGLTSDYDAMNETWNKKKKKKIGVIINNRGRETIKDPIPDLTADIIEISTEVIRRMILKKEIKIKIKEGIIKAEMIFGVKKEEGNTVTVTVEVTVVIIITITINVGIQKEDNQKNKKKKI</sequence>
<feature type="region of interest" description="Disordered" evidence="1">
    <location>
        <begin position="131"/>
        <end position="164"/>
    </location>
</feature>
<keyword evidence="2" id="KW-1133">Transmembrane helix</keyword>
<keyword evidence="4" id="KW-0067">ATP-binding</keyword>
<dbReference type="AlphaFoldDB" id="A0A5J4U3H4"/>
<keyword evidence="4" id="KW-0378">Hydrolase</keyword>
<dbReference type="Pfam" id="PF00271">
    <property type="entry name" value="Helicase_C"/>
    <property type="match status" value="1"/>
</dbReference>
<feature type="compositionally biased region" description="Gly residues" evidence="1">
    <location>
        <begin position="87"/>
        <end position="102"/>
    </location>
</feature>
<accession>A0A5J4U3H4</accession>